<evidence type="ECO:0000313" key="3">
    <source>
        <dbReference type="EMBL" id="BCD97030.1"/>
    </source>
</evidence>
<dbReference type="PANTHER" id="PTHR42951:SF4">
    <property type="entry name" value="ACYL-COENZYME A THIOESTERASE MBLAC2"/>
    <property type="match status" value="1"/>
</dbReference>
<dbReference type="SUPFAM" id="SSF56281">
    <property type="entry name" value="Metallo-hydrolase/oxidoreductase"/>
    <property type="match status" value="1"/>
</dbReference>
<dbReference type="SMART" id="SM00849">
    <property type="entry name" value="Lactamase_B"/>
    <property type="match status" value="1"/>
</dbReference>
<dbReference type="Proteomes" id="UP001320119">
    <property type="component" value="Chromosome"/>
</dbReference>
<evidence type="ECO:0000313" key="4">
    <source>
        <dbReference type="Proteomes" id="UP001320119"/>
    </source>
</evidence>
<dbReference type="RefSeq" id="WP_236986508.1">
    <property type="nucleotide sequence ID" value="NZ_AP023086.1"/>
</dbReference>
<organism evidence="3 4">
    <name type="scientific">Marinagarivorans cellulosilyticus</name>
    <dbReference type="NCBI Taxonomy" id="2721545"/>
    <lineage>
        <taxon>Bacteria</taxon>
        <taxon>Pseudomonadati</taxon>
        <taxon>Pseudomonadota</taxon>
        <taxon>Gammaproteobacteria</taxon>
        <taxon>Cellvibrionales</taxon>
        <taxon>Cellvibrionaceae</taxon>
        <taxon>Marinagarivorans</taxon>
    </lineage>
</organism>
<reference evidence="3 4" key="1">
    <citation type="journal article" date="2022" name="IScience">
        <title>An ultrasensitive nanofiber-based assay for enzymatic hydrolysis and deep-sea microbial degradation of cellulose.</title>
        <authorList>
            <person name="Tsudome M."/>
            <person name="Tachioka M."/>
            <person name="Miyazaki M."/>
            <person name="Uchimura K."/>
            <person name="Tsuda M."/>
            <person name="Takaki Y."/>
            <person name="Deguchi S."/>
        </authorList>
    </citation>
    <scope>NUCLEOTIDE SEQUENCE [LARGE SCALE GENOMIC DNA]</scope>
    <source>
        <strain evidence="3 4">GE09</strain>
    </source>
</reference>
<protein>
    <recommendedName>
        <fullName evidence="2">Metallo-beta-lactamase domain-containing protein</fullName>
    </recommendedName>
</protein>
<dbReference type="InterPro" id="IPR001279">
    <property type="entry name" value="Metallo-B-lactamas"/>
</dbReference>
<dbReference type="EMBL" id="AP023086">
    <property type="protein sequence ID" value="BCD97030.1"/>
    <property type="molecule type" value="Genomic_DNA"/>
</dbReference>
<dbReference type="InterPro" id="IPR036866">
    <property type="entry name" value="RibonucZ/Hydroxyglut_hydro"/>
</dbReference>
<dbReference type="Gene3D" id="3.60.15.10">
    <property type="entry name" value="Ribonuclease Z/Hydroxyacylglutathione hydrolase-like"/>
    <property type="match status" value="1"/>
</dbReference>
<feature type="domain" description="Metallo-beta-lactamase" evidence="2">
    <location>
        <begin position="65"/>
        <end position="241"/>
    </location>
</feature>
<sequence length="357" mass="40219">MLKLLLILITVIPILSVAEIHIPERIPPLAAIAQGEPMIDADIDEKGYHVAKIHDDGVYWITDNNYHSLAIVRPQGIIVVDAPEPMPFFPPTPVLTALEEVAPGVPVTHLIYTHAHTDHIGGAGAIKEKYPRVKILAHQDTKKILKRAKDPKRPEPNRKFKRDVSVRIHGVNIELSTFRDAHMKGNVFVLLPDQKVLMAVDLVYPGYVPFRRMGVAENFVDWYEGTKYLLTKDFDIFVAGHGLRLGTREDIELQIEYVDDIRNVVDSMVMDINKLNETVDLIDEQHGPYSSFTHQAKWTLFGGYLDVIAQACREELDKKYIEGENSGDNSKALAGAETFNFANCESYFVARRLGVDK</sequence>
<dbReference type="KEGG" id="marq:MARGE09_P1230"/>
<dbReference type="PANTHER" id="PTHR42951">
    <property type="entry name" value="METALLO-BETA-LACTAMASE DOMAIN-CONTAINING"/>
    <property type="match status" value="1"/>
</dbReference>
<name>A0AAN1WG85_9GAMM</name>
<dbReference type="Pfam" id="PF00753">
    <property type="entry name" value="Lactamase_B"/>
    <property type="match status" value="1"/>
</dbReference>
<dbReference type="InterPro" id="IPR050855">
    <property type="entry name" value="NDM-1-like"/>
</dbReference>
<evidence type="ECO:0000256" key="1">
    <source>
        <dbReference type="ARBA" id="ARBA00005250"/>
    </source>
</evidence>
<keyword evidence="4" id="KW-1185">Reference proteome</keyword>
<dbReference type="GO" id="GO:0017001">
    <property type="term" value="P:antibiotic catabolic process"/>
    <property type="evidence" value="ECO:0007669"/>
    <property type="project" value="UniProtKB-ARBA"/>
</dbReference>
<gene>
    <name evidence="3" type="ORF">MARGE09_P1230</name>
</gene>
<evidence type="ECO:0000259" key="2">
    <source>
        <dbReference type="SMART" id="SM00849"/>
    </source>
</evidence>
<accession>A0AAN1WG85</accession>
<proteinExistence type="inferred from homology"/>
<comment type="similarity">
    <text evidence="1">Belongs to the metallo-beta-lactamase superfamily. Class-B beta-lactamase family.</text>
</comment>
<dbReference type="CDD" id="cd16276">
    <property type="entry name" value="metallo-hydrolase-like_MBL-fold"/>
    <property type="match status" value="1"/>
</dbReference>
<dbReference type="AlphaFoldDB" id="A0AAN1WG85"/>